<keyword evidence="4" id="KW-1185">Reference proteome</keyword>
<feature type="compositionally biased region" description="Low complexity" evidence="1">
    <location>
        <begin position="286"/>
        <end position="302"/>
    </location>
</feature>
<sequence>MDSLNKTLNNLSLYEVKAYVRKAQNVVLNLTEMEAKVREATNNEPWGASSSLMQEIAAGTYNYREREEITNMIFRRFTEKSAHEWRQIYKALQLLEYLVKNGSERFVDDARANISIVQMLKSFHYIDSQGRDQGINVRNRTKQLLQLLNDENIIRQERKKARDNAKKFAGVAGGKSSINPNHRYLGALDDNDDDGDTYTNRVYGDGGVFGQRFEEPRVTGGSNAYEEYEVGDSSANNNRNSANRRSSKATTTTSNVNVSSSKASKQHQPQPDVDLFSFGQETNYVNNNNNNANGNGGNNNNNNDDDDDDDFDDFQSAVPTATTSPAATQKPLNANNLATLFAASNNNPTMVTSTNTAQTIVAPQFNTTAGFSNDFASFATAPQQLQQQQQQQIPTATFTSVQPIPGSIPSQPQYNLTASEVPKKKPDAFSGLFSSAKSMGGSSNPNTNSHPTPTPTLNGKSNSTGKTAANTNGSTNIDDLFGDSSAKAGAASSSTKASNDTKNDFDLLSF</sequence>
<dbReference type="GO" id="GO:0006895">
    <property type="term" value="P:Golgi to endosome transport"/>
    <property type="evidence" value="ECO:0007669"/>
    <property type="project" value="EnsemblFungi"/>
</dbReference>
<protein>
    <recommendedName>
        <fullName evidence="2">ENTH domain-containing protein</fullName>
    </recommendedName>
</protein>
<reference evidence="4" key="1">
    <citation type="submission" date="2016-05" db="EMBL/GenBank/DDBJ databases">
        <title>Comparative genomics of biotechnologically important yeasts.</title>
        <authorList>
            <consortium name="DOE Joint Genome Institute"/>
            <person name="Riley R."/>
            <person name="Haridas S."/>
            <person name="Wolfe K.H."/>
            <person name="Lopes M.R."/>
            <person name="Hittinger C.T."/>
            <person name="Goker M."/>
            <person name="Salamov A."/>
            <person name="Wisecaver J."/>
            <person name="Long T.M."/>
            <person name="Aerts A.L."/>
            <person name="Barry K."/>
            <person name="Choi C."/>
            <person name="Clum A."/>
            <person name="Coughlan A.Y."/>
            <person name="Deshpande S."/>
            <person name="Douglass A.P."/>
            <person name="Hanson S.J."/>
            <person name="Klenk H.-P."/>
            <person name="Labutti K."/>
            <person name="Lapidus A."/>
            <person name="Lindquist E."/>
            <person name="Lipzen A."/>
            <person name="Meier-Kolthoff J.P."/>
            <person name="Ohm R.A."/>
            <person name="Otillar R.P."/>
            <person name="Pangilinan J."/>
            <person name="Peng Y."/>
            <person name="Rokas A."/>
            <person name="Rosa C.A."/>
            <person name="Scheuner C."/>
            <person name="Sibirny A.A."/>
            <person name="Slot J.C."/>
            <person name="Stielow J.B."/>
            <person name="Sun H."/>
            <person name="Kurtzman C.P."/>
            <person name="Blackwell M."/>
            <person name="Grigoriev I.V."/>
            <person name="Jeffries T.W."/>
        </authorList>
    </citation>
    <scope>NUCLEOTIDE SEQUENCE [LARGE SCALE GENOMIC DNA]</scope>
    <source>
        <strain evidence="4">NRRL Y-2460</strain>
    </source>
</reference>
<organism evidence="3 4">
    <name type="scientific">Pachysolen tannophilus NRRL Y-2460</name>
    <dbReference type="NCBI Taxonomy" id="669874"/>
    <lineage>
        <taxon>Eukaryota</taxon>
        <taxon>Fungi</taxon>
        <taxon>Dikarya</taxon>
        <taxon>Ascomycota</taxon>
        <taxon>Saccharomycotina</taxon>
        <taxon>Pichiomycetes</taxon>
        <taxon>Pachysolenaceae</taxon>
        <taxon>Pachysolen</taxon>
    </lineage>
</organism>
<feature type="region of interest" description="Disordered" evidence="1">
    <location>
        <begin position="179"/>
        <end position="331"/>
    </location>
</feature>
<feature type="compositionally biased region" description="Low complexity" evidence="1">
    <location>
        <begin position="233"/>
        <end position="263"/>
    </location>
</feature>
<dbReference type="GO" id="GO:0005886">
    <property type="term" value="C:plasma membrane"/>
    <property type="evidence" value="ECO:0007669"/>
    <property type="project" value="TreeGrafter"/>
</dbReference>
<dbReference type="FunFam" id="1.25.40.90:FF:000006">
    <property type="entry name" value="Clathrin interactor 1"/>
    <property type="match status" value="1"/>
</dbReference>
<feature type="compositionally biased region" description="Polar residues" evidence="1">
    <location>
        <begin position="432"/>
        <end position="441"/>
    </location>
</feature>
<evidence type="ECO:0000256" key="1">
    <source>
        <dbReference type="SAM" id="MobiDB-lite"/>
    </source>
</evidence>
<dbReference type="GO" id="GO:0030125">
    <property type="term" value="C:clathrin vesicle coat"/>
    <property type="evidence" value="ECO:0007669"/>
    <property type="project" value="TreeGrafter"/>
</dbReference>
<dbReference type="GO" id="GO:0005768">
    <property type="term" value="C:endosome"/>
    <property type="evidence" value="ECO:0007669"/>
    <property type="project" value="TreeGrafter"/>
</dbReference>
<dbReference type="GO" id="GO:0030276">
    <property type="term" value="F:clathrin binding"/>
    <property type="evidence" value="ECO:0007669"/>
    <property type="project" value="TreeGrafter"/>
</dbReference>
<feature type="compositionally biased region" description="Polar residues" evidence="1">
    <location>
        <begin position="459"/>
        <end position="477"/>
    </location>
</feature>
<proteinExistence type="predicted"/>
<dbReference type="CDD" id="cd16992">
    <property type="entry name" value="ENTH_Ent3"/>
    <property type="match status" value="1"/>
</dbReference>
<dbReference type="STRING" id="669874.A0A1E4TV76"/>
<feature type="region of interest" description="Disordered" evidence="1">
    <location>
        <begin position="425"/>
        <end position="510"/>
    </location>
</feature>
<dbReference type="EMBL" id="KV454014">
    <property type="protein sequence ID" value="ODV95693.1"/>
    <property type="molecule type" value="Genomic_DNA"/>
</dbReference>
<dbReference type="GO" id="GO:0005829">
    <property type="term" value="C:cytosol"/>
    <property type="evidence" value="ECO:0007669"/>
    <property type="project" value="GOC"/>
</dbReference>
<dbReference type="Gene3D" id="1.25.40.90">
    <property type="match status" value="1"/>
</dbReference>
<dbReference type="PROSITE" id="PS50942">
    <property type="entry name" value="ENTH"/>
    <property type="match status" value="1"/>
</dbReference>
<dbReference type="SUPFAM" id="SSF48464">
    <property type="entry name" value="ENTH/VHS domain"/>
    <property type="match status" value="1"/>
</dbReference>
<accession>A0A1E4TV76</accession>
<dbReference type="InterPro" id="IPR013809">
    <property type="entry name" value="ENTH"/>
</dbReference>
<dbReference type="SMART" id="SM00273">
    <property type="entry name" value="ENTH"/>
    <property type="match status" value="1"/>
</dbReference>
<feature type="compositionally biased region" description="Low complexity" evidence="1">
    <location>
        <begin position="484"/>
        <end position="498"/>
    </location>
</feature>
<dbReference type="AlphaFoldDB" id="A0A1E4TV76"/>
<evidence type="ECO:0000259" key="2">
    <source>
        <dbReference type="PROSITE" id="PS50942"/>
    </source>
</evidence>
<feature type="compositionally biased region" description="Low complexity" evidence="1">
    <location>
        <begin position="316"/>
        <end position="331"/>
    </location>
</feature>
<dbReference type="Proteomes" id="UP000094236">
    <property type="component" value="Unassembled WGS sequence"/>
</dbReference>
<evidence type="ECO:0000313" key="3">
    <source>
        <dbReference type="EMBL" id="ODV95693.1"/>
    </source>
</evidence>
<evidence type="ECO:0000313" key="4">
    <source>
        <dbReference type="Proteomes" id="UP000094236"/>
    </source>
</evidence>
<dbReference type="InterPro" id="IPR008942">
    <property type="entry name" value="ENTH_VHS"/>
</dbReference>
<dbReference type="GO" id="GO:0042147">
    <property type="term" value="P:retrograde transport, endosome to Golgi"/>
    <property type="evidence" value="ECO:0007669"/>
    <property type="project" value="EnsemblFungi"/>
</dbReference>
<feature type="compositionally biased region" description="Acidic residues" evidence="1">
    <location>
        <begin position="303"/>
        <end position="313"/>
    </location>
</feature>
<feature type="compositionally biased region" description="Basic and acidic residues" evidence="1">
    <location>
        <begin position="499"/>
        <end position="510"/>
    </location>
</feature>
<feature type="compositionally biased region" description="Low complexity" evidence="1">
    <location>
        <begin position="442"/>
        <end position="458"/>
    </location>
</feature>
<dbReference type="PANTHER" id="PTHR12276">
    <property type="entry name" value="EPSIN/ENT-RELATED"/>
    <property type="match status" value="1"/>
</dbReference>
<dbReference type="Pfam" id="PF01417">
    <property type="entry name" value="ENTH"/>
    <property type="match status" value="1"/>
</dbReference>
<dbReference type="GO" id="GO:0005543">
    <property type="term" value="F:phospholipid binding"/>
    <property type="evidence" value="ECO:0007669"/>
    <property type="project" value="TreeGrafter"/>
</dbReference>
<dbReference type="GO" id="GO:0006897">
    <property type="term" value="P:endocytosis"/>
    <property type="evidence" value="ECO:0007669"/>
    <property type="project" value="TreeGrafter"/>
</dbReference>
<dbReference type="PANTHER" id="PTHR12276:SF45">
    <property type="entry name" value="CLATHRIN INTERACTOR 1"/>
    <property type="match status" value="1"/>
</dbReference>
<gene>
    <name evidence="3" type="ORF">PACTADRAFT_50379</name>
</gene>
<name>A0A1E4TV76_PACTA</name>
<dbReference type="OrthoDB" id="4033880at2759"/>
<feature type="domain" description="ENTH" evidence="2">
    <location>
        <begin position="25"/>
        <end position="158"/>
    </location>
</feature>